<sequence length="440" mass="48390">MDTRKSNTQLDRLHKEAGWTQGQFARAVNLIGTERGTPTTFGESTVHYWRKGVTPKEKVRPLILEALSRKLGRLVTHSEAGFPASIRTPNSCSTVEELIDLGRQDVERRNLLGASLFSVALTIPNWPDIVGRMESVQAGGAHRIGMSDVELVTKMTDRLWETFEDFGGEHTRPMAALFLANTVAPYLRADAPEAIRKAMMSSASFLCYLTGWTAEDEALHGLAQRYYRKGLEFAGASGDHLTYCHVLRGMSVQAADLGHGPDAVRLADAAAAASPKSGPRMQAFFAAQQGYASAVSGNDREALARIRETEKSLDIAESGTRTFGGFSASTLAYATSQVRYHSGDVKGSIDSLELHFRLRDTSDTPRSAVRFSSILAERQLELGHLEAACSTWNQVLDEYPSIHSGRVDRHVADIGRRLRPYCSNSTAREVYERALRSVRA</sequence>
<reference evidence="1 2" key="1">
    <citation type="submission" date="2019-05" db="EMBL/GenBank/DDBJ databases">
        <title>Comparative genomics and metabolomics analyses of clavulanic acid producing Streptomyces species provides insight into specialized metabolism and evolution of beta-lactam biosynthetic gene clusters.</title>
        <authorList>
            <person name="Moore M.A."/>
            <person name="Cruz-Morales P."/>
            <person name="Barona Gomez F."/>
            <person name="Kapil T."/>
        </authorList>
    </citation>
    <scope>NUCLEOTIDE SEQUENCE [LARGE SCALE GENOMIC DNA]</scope>
    <source>
        <strain evidence="1 2">NRRL 5741</strain>
    </source>
</reference>
<dbReference type="Proteomes" id="UP000419138">
    <property type="component" value="Unassembled WGS sequence"/>
</dbReference>
<comment type="caution">
    <text evidence="1">The sequence shown here is derived from an EMBL/GenBank/DDBJ whole genome shotgun (WGS) entry which is preliminary data.</text>
</comment>
<evidence type="ECO:0000313" key="1">
    <source>
        <dbReference type="EMBL" id="MQT02959.1"/>
    </source>
</evidence>
<dbReference type="RefSeq" id="WP_153524538.1">
    <property type="nucleotide sequence ID" value="NZ_JBEPDZ010000026.1"/>
</dbReference>
<gene>
    <name evidence="1" type="ORF">FF041_23035</name>
</gene>
<proteinExistence type="predicted"/>
<dbReference type="EMBL" id="VCLA01000160">
    <property type="protein sequence ID" value="MQT02959.1"/>
    <property type="molecule type" value="Genomic_DNA"/>
</dbReference>
<name>A0A646KKW7_STRJU</name>
<organism evidence="1 2">
    <name type="scientific">Streptomyces jumonjinensis</name>
    <dbReference type="NCBI Taxonomy" id="1945"/>
    <lineage>
        <taxon>Bacteria</taxon>
        <taxon>Bacillati</taxon>
        <taxon>Actinomycetota</taxon>
        <taxon>Actinomycetes</taxon>
        <taxon>Kitasatosporales</taxon>
        <taxon>Streptomycetaceae</taxon>
        <taxon>Streptomyces</taxon>
    </lineage>
</organism>
<accession>A0A646KKW7</accession>
<dbReference type="OrthoDB" id="3213425at2"/>
<keyword evidence="2" id="KW-1185">Reference proteome</keyword>
<evidence type="ECO:0000313" key="2">
    <source>
        <dbReference type="Proteomes" id="UP000419138"/>
    </source>
</evidence>
<dbReference type="AlphaFoldDB" id="A0A646KKW7"/>
<protein>
    <submittedName>
        <fullName evidence="1">Tetratricopeptide repeat protein</fullName>
    </submittedName>
</protein>